<evidence type="ECO:0000313" key="3">
    <source>
        <dbReference type="EMBL" id="KAG8238054.1"/>
    </source>
</evidence>
<dbReference type="AlphaFoldDB" id="A0A8K0PC28"/>
<keyword evidence="4" id="KW-1185">Reference proteome</keyword>
<sequence>MAILDDTQIIRRRCHHEVDPRIDEESKHCQCHACMYWDRYCPIGLRFIIILRTKHFTKNPAENEPMPTDPLYKICPLVSRWFYGDGAWYSGNIKNKQNKYGIKLYMINKPNGLVLNSLVYCGGKGIQRGLPISSSQSIKITLRKNRKSNPIEVIDKKLKKGQHIACFNDSGVGKLKWKDKRDVHMVSLEHGAEIVQVTGKSGRVARKPNIISEYNKCLGTTELPKSNMYTRSKNKEERSKNKEET</sequence>
<name>A0A8K0PC28_LADFU</name>
<reference evidence="3" key="1">
    <citation type="submission" date="2013-04" db="EMBL/GenBank/DDBJ databases">
        <authorList>
            <person name="Qu J."/>
            <person name="Murali S.C."/>
            <person name="Bandaranaike D."/>
            <person name="Bellair M."/>
            <person name="Blankenburg K."/>
            <person name="Chao H."/>
            <person name="Dinh H."/>
            <person name="Doddapaneni H."/>
            <person name="Downs B."/>
            <person name="Dugan-Rocha S."/>
            <person name="Elkadiri S."/>
            <person name="Gnanaolivu R.D."/>
            <person name="Hernandez B."/>
            <person name="Javaid M."/>
            <person name="Jayaseelan J.C."/>
            <person name="Lee S."/>
            <person name="Li M."/>
            <person name="Ming W."/>
            <person name="Munidasa M."/>
            <person name="Muniz J."/>
            <person name="Nguyen L."/>
            <person name="Ongeri F."/>
            <person name="Osuji N."/>
            <person name="Pu L.-L."/>
            <person name="Puazo M."/>
            <person name="Qu C."/>
            <person name="Quiroz J."/>
            <person name="Raj R."/>
            <person name="Weissenberger G."/>
            <person name="Xin Y."/>
            <person name="Zou X."/>
            <person name="Han Y."/>
            <person name="Richards S."/>
            <person name="Worley K."/>
            <person name="Muzny D."/>
            <person name="Gibbs R."/>
        </authorList>
    </citation>
    <scope>NUCLEOTIDE SEQUENCE</scope>
    <source>
        <strain evidence="3">Sampled in the wild</strain>
    </source>
</reference>
<reference evidence="3" key="2">
    <citation type="submission" date="2017-10" db="EMBL/GenBank/DDBJ databases">
        <title>Ladona fulva Genome sequencing and assembly.</title>
        <authorList>
            <person name="Murali S."/>
            <person name="Richards S."/>
            <person name="Bandaranaike D."/>
            <person name="Bellair M."/>
            <person name="Blankenburg K."/>
            <person name="Chao H."/>
            <person name="Dinh H."/>
            <person name="Doddapaneni H."/>
            <person name="Dugan-Rocha S."/>
            <person name="Elkadiri S."/>
            <person name="Gnanaolivu R."/>
            <person name="Hernandez B."/>
            <person name="Skinner E."/>
            <person name="Javaid M."/>
            <person name="Lee S."/>
            <person name="Li M."/>
            <person name="Ming W."/>
            <person name="Munidasa M."/>
            <person name="Muniz J."/>
            <person name="Nguyen L."/>
            <person name="Hughes D."/>
            <person name="Osuji N."/>
            <person name="Pu L.-L."/>
            <person name="Puazo M."/>
            <person name="Qu C."/>
            <person name="Quiroz J."/>
            <person name="Raj R."/>
            <person name="Weissenberger G."/>
            <person name="Xin Y."/>
            <person name="Zou X."/>
            <person name="Han Y."/>
            <person name="Worley K."/>
            <person name="Muzny D."/>
            <person name="Gibbs R."/>
        </authorList>
    </citation>
    <scope>NUCLEOTIDE SEQUENCE</scope>
    <source>
        <strain evidence="3">Sampled in the wild</strain>
    </source>
</reference>
<evidence type="ECO:0000313" key="4">
    <source>
        <dbReference type="Proteomes" id="UP000792457"/>
    </source>
</evidence>
<dbReference type="EMBL" id="KZ309272">
    <property type="protein sequence ID" value="KAG8238054.1"/>
    <property type="molecule type" value="Genomic_DNA"/>
</dbReference>
<evidence type="ECO:0000259" key="2">
    <source>
        <dbReference type="Pfam" id="PF13843"/>
    </source>
</evidence>
<organism evidence="3 4">
    <name type="scientific">Ladona fulva</name>
    <name type="common">Scarce chaser dragonfly</name>
    <name type="synonym">Libellula fulva</name>
    <dbReference type="NCBI Taxonomy" id="123851"/>
    <lineage>
        <taxon>Eukaryota</taxon>
        <taxon>Metazoa</taxon>
        <taxon>Ecdysozoa</taxon>
        <taxon>Arthropoda</taxon>
        <taxon>Hexapoda</taxon>
        <taxon>Insecta</taxon>
        <taxon>Pterygota</taxon>
        <taxon>Palaeoptera</taxon>
        <taxon>Odonata</taxon>
        <taxon>Epiprocta</taxon>
        <taxon>Anisoptera</taxon>
        <taxon>Libelluloidea</taxon>
        <taxon>Libellulidae</taxon>
        <taxon>Ladona</taxon>
    </lineage>
</organism>
<accession>A0A8K0PC28</accession>
<feature type="non-terminal residue" evidence="3">
    <location>
        <position position="245"/>
    </location>
</feature>
<dbReference type="Proteomes" id="UP000792457">
    <property type="component" value="Unassembled WGS sequence"/>
</dbReference>
<dbReference type="OrthoDB" id="6602143at2759"/>
<dbReference type="InterPro" id="IPR029526">
    <property type="entry name" value="PGBD"/>
</dbReference>
<comment type="caution">
    <text evidence="3">The sequence shown here is derived from an EMBL/GenBank/DDBJ whole genome shotgun (WGS) entry which is preliminary data.</text>
</comment>
<feature type="domain" description="PiggyBac transposable element-derived protein" evidence="2">
    <location>
        <begin position="141"/>
        <end position="231"/>
    </location>
</feature>
<feature type="compositionally biased region" description="Basic and acidic residues" evidence="1">
    <location>
        <begin position="233"/>
        <end position="245"/>
    </location>
</feature>
<protein>
    <recommendedName>
        <fullName evidence="2">PiggyBac transposable element-derived protein domain-containing protein</fullName>
    </recommendedName>
</protein>
<gene>
    <name evidence="3" type="ORF">J437_LFUL018015</name>
</gene>
<proteinExistence type="predicted"/>
<dbReference type="Pfam" id="PF13843">
    <property type="entry name" value="DDE_Tnp_1_7"/>
    <property type="match status" value="1"/>
</dbReference>
<feature type="region of interest" description="Disordered" evidence="1">
    <location>
        <begin position="224"/>
        <end position="245"/>
    </location>
</feature>
<evidence type="ECO:0000256" key="1">
    <source>
        <dbReference type="SAM" id="MobiDB-lite"/>
    </source>
</evidence>